<organism evidence="2 3">
    <name type="scientific">Lasiosphaeris hirsuta</name>
    <dbReference type="NCBI Taxonomy" id="260670"/>
    <lineage>
        <taxon>Eukaryota</taxon>
        <taxon>Fungi</taxon>
        <taxon>Dikarya</taxon>
        <taxon>Ascomycota</taxon>
        <taxon>Pezizomycotina</taxon>
        <taxon>Sordariomycetes</taxon>
        <taxon>Sordariomycetidae</taxon>
        <taxon>Sordariales</taxon>
        <taxon>Lasiosphaeriaceae</taxon>
        <taxon>Lasiosphaeris</taxon>
    </lineage>
</organism>
<gene>
    <name evidence="2" type="ORF">B0H67DRAFT_589315</name>
</gene>
<name>A0AA40A2I3_9PEZI</name>
<dbReference type="PANTHER" id="PTHR35186">
    <property type="entry name" value="ANK_REP_REGION DOMAIN-CONTAINING PROTEIN"/>
    <property type="match status" value="1"/>
</dbReference>
<dbReference type="InterPro" id="IPR056002">
    <property type="entry name" value="DUF7580"/>
</dbReference>
<sequence>MVAIGEMGARINQQREGAASTIRRGVFTARRSSYEDSLRTIKDGVANLENLTDRNIELEPERRVRCQGRLFKIFRDASTSLYRALRSSLLDWGCKHNIGLALERRSVDISPLDCDEKISNSLGYQLTVSYNNSTPIYTHLILLGNPPSPPTAQSPSTFKRNPTLLSLGILLTELSLGQVFDSLRTPHEVENYGAGTPLSDCVTAERVMSQVRLQSANYATAVARCINGNLHRQTVGLESEGVSHQVLFRGCGIAREASREFVTSLVFCCFSWSVYTPYRVVGTTCHEM</sequence>
<dbReference type="EMBL" id="JAUKUA010000006">
    <property type="protein sequence ID" value="KAK0708100.1"/>
    <property type="molecule type" value="Genomic_DNA"/>
</dbReference>
<reference evidence="2" key="1">
    <citation type="submission" date="2023-06" db="EMBL/GenBank/DDBJ databases">
        <title>Genome-scale phylogeny and comparative genomics of the fungal order Sordariales.</title>
        <authorList>
            <consortium name="Lawrence Berkeley National Laboratory"/>
            <person name="Hensen N."/>
            <person name="Bonometti L."/>
            <person name="Westerberg I."/>
            <person name="Brannstrom I.O."/>
            <person name="Guillou S."/>
            <person name="Cros-Aarteil S."/>
            <person name="Calhoun S."/>
            <person name="Haridas S."/>
            <person name="Kuo A."/>
            <person name="Mondo S."/>
            <person name="Pangilinan J."/>
            <person name="Riley R."/>
            <person name="Labutti K."/>
            <person name="Andreopoulos B."/>
            <person name="Lipzen A."/>
            <person name="Chen C."/>
            <person name="Yanf M."/>
            <person name="Daum C."/>
            <person name="Ng V."/>
            <person name="Clum A."/>
            <person name="Steindorff A."/>
            <person name="Ohm R."/>
            <person name="Martin F."/>
            <person name="Silar P."/>
            <person name="Natvig D."/>
            <person name="Lalanne C."/>
            <person name="Gautier V."/>
            <person name="Ament-Velasquez S.L."/>
            <person name="Kruys A."/>
            <person name="Hutchinson M.I."/>
            <person name="Powell A.J."/>
            <person name="Barry K."/>
            <person name="Miller A.N."/>
            <person name="Grigoriev I.V."/>
            <person name="Debuchy R."/>
            <person name="Gladieux P."/>
            <person name="Thoren M.H."/>
            <person name="Johannesson H."/>
        </authorList>
    </citation>
    <scope>NUCLEOTIDE SEQUENCE</scope>
    <source>
        <strain evidence="2">SMH4607-1</strain>
    </source>
</reference>
<protein>
    <recommendedName>
        <fullName evidence="1">DUF7580 domain-containing protein</fullName>
    </recommendedName>
</protein>
<accession>A0AA40A2I3</accession>
<dbReference type="PANTHER" id="PTHR35186:SF4">
    <property type="entry name" value="PRION-INHIBITION AND PROPAGATION HELO DOMAIN-CONTAINING PROTEIN"/>
    <property type="match status" value="1"/>
</dbReference>
<evidence type="ECO:0000259" key="1">
    <source>
        <dbReference type="Pfam" id="PF24476"/>
    </source>
</evidence>
<dbReference type="AlphaFoldDB" id="A0AA40A2I3"/>
<dbReference type="Proteomes" id="UP001172102">
    <property type="component" value="Unassembled WGS sequence"/>
</dbReference>
<keyword evidence="3" id="KW-1185">Reference proteome</keyword>
<comment type="caution">
    <text evidence="2">The sequence shown here is derived from an EMBL/GenBank/DDBJ whole genome shotgun (WGS) entry which is preliminary data.</text>
</comment>
<dbReference type="Pfam" id="PF24476">
    <property type="entry name" value="DUF7580"/>
    <property type="match status" value="1"/>
</dbReference>
<evidence type="ECO:0000313" key="3">
    <source>
        <dbReference type="Proteomes" id="UP001172102"/>
    </source>
</evidence>
<evidence type="ECO:0000313" key="2">
    <source>
        <dbReference type="EMBL" id="KAK0708100.1"/>
    </source>
</evidence>
<proteinExistence type="predicted"/>
<feature type="domain" description="DUF7580" evidence="1">
    <location>
        <begin position="137"/>
        <end position="229"/>
    </location>
</feature>